<accession>A0ABQ7FBQ7</accession>
<dbReference type="InterPro" id="IPR051907">
    <property type="entry name" value="DoxX-like_oxidoreductase"/>
</dbReference>
<evidence type="ECO:0000256" key="2">
    <source>
        <dbReference type="ARBA" id="ARBA00006679"/>
    </source>
</evidence>
<dbReference type="PANTHER" id="PTHR33452">
    <property type="entry name" value="OXIDOREDUCTASE CATD-RELATED"/>
    <property type="match status" value="1"/>
</dbReference>
<feature type="region of interest" description="Disordered" evidence="7">
    <location>
        <begin position="161"/>
        <end position="182"/>
    </location>
</feature>
<comment type="subcellular location">
    <subcellularLocation>
        <location evidence="1">Cell membrane</location>
        <topology evidence="1">Multi-pass membrane protein</topology>
    </subcellularLocation>
</comment>
<keyword evidence="6" id="KW-0472">Membrane</keyword>
<evidence type="ECO:0000256" key="6">
    <source>
        <dbReference type="ARBA" id="ARBA00023136"/>
    </source>
</evidence>
<protein>
    <submittedName>
        <fullName evidence="8">DoxX family protein</fullName>
    </submittedName>
</protein>
<comment type="similarity">
    <text evidence="2">Belongs to the DoxX family.</text>
</comment>
<evidence type="ECO:0000313" key="8">
    <source>
        <dbReference type="EMBL" id="KAF4405124.1"/>
    </source>
</evidence>
<evidence type="ECO:0000256" key="3">
    <source>
        <dbReference type="ARBA" id="ARBA00022475"/>
    </source>
</evidence>
<keyword evidence="3" id="KW-1003">Cell membrane</keyword>
<keyword evidence="9" id="KW-1185">Reference proteome</keyword>
<dbReference type="Proteomes" id="UP000621266">
    <property type="component" value="Unassembled WGS sequence"/>
</dbReference>
<evidence type="ECO:0000256" key="7">
    <source>
        <dbReference type="SAM" id="MobiDB-lite"/>
    </source>
</evidence>
<reference evidence="8 9" key="1">
    <citation type="submission" date="2019-10" db="EMBL/GenBank/DDBJ databases">
        <title>Streptomyces tenebrisbrunneis sp.nov., an endogenous actinomycete isolated from of Lycium ruthenicum.</title>
        <authorList>
            <person name="Ma L."/>
        </authorList>
    </citation>
    <scope>NUCLEOTIDE SEQUENCE [LARGE SCALE GENOMIC DNA]</scope>
    <source>
        <strain evidence="8 9">TRM 66187</strain>
    </source>
</reference>
<name>A0ABQ7FBQ7_9ACTN</name>
<dbReference type="PANTHER" id="PTHR33452:SF1">
    <property type="entry name" value="INNER MEMBRANE PROTEIN YPHA-RELATED"/>
    <property type="match status" value="1"/>
</dbReference>
<gene>
    <name evidence="8" type="ORF">GCU69_32310</name>
</gene>
<dbReference type="InterPro" id="IPR032808">
    <property type="entry name" value="DoxX"/>
</dbReference>
<organism evidence="8 9">
    <name type="scientific">Streptomyces lycii</name>
    <dbReference type="NCBI Taxonomy" id="2654337"/>
    <lineage>
        <taxon>Bacteria</taxon>
        <taxon>Bacillati</taxon>
        <taxon>Actinomycetota</taxon>
        <taxon>Actinomycetes</taxon>
        <taxon>Kitasatosporales</taxon>
        <taxon>Streptomycetaceae</taxon>
        <taxon>Streptomyces</taxon>
    </lineage>
</organism>
<keyword evidence="5" id="KW-1133">Transmembrane helix</keyword>
<evidence type="ECO:0000256" key="5">
    <source>
        <dbReference type="ARBA" id="ARBA00022989"/>
    </source>
</evidence>
<dbReference type="Pfam" id="PF07681">
    <property type="entry name" value="DoxX"/>
    <property type="match status" value="1"/>
</dbReference>
<evidence type="ECO:0000313" key="9">
    <source>
        <dbReference type="Proteomes" id="UP000621266"/>
    </source>
</evidence>
<comment type="caution">
    <text evidence="8">The sequence shown here is derived from an EMBL/GenBank/DDBJ whole genome shotgun (WGS) entry which is preliminary data.</text>
</comment>
<keyword evidence="4" id="KW-0812">Transmembrane</keyword>
<evidence type="ECO:0000256" key="1">
    <source>
        <dbReference type="ARBA" id="ARBA00004651"/>
    </source>
</evidence>
<dbReference type="RefSeq" id="WP_098754712.1">
    <property type="nucleotide sequence ID" value="NZ_WHPN01000429.1"/>
</dbReference>
<sequence>MTALRRIARPLLASVFISGGAQTLRNPEAVADSAESVVAPIAERVSPSLENTEQAVRINAAVHVVAGGLLALGRLPRLSALALAVTLVPTTLAGHRFWEAEDPGERAQQQIHFFKNASLLGGLLIAAADTGGKPSLNWRAQHAAQHAAQRARRDAVLVRRTARATGPARRRSVTRKVSLPGR</sequence>
<dbReference type="EMBL" id="WHPN01000429">
    <property type="protein sequence ID" value="KAF4405124.1"/>
    <property type="molecule type" value="Genomic_DNA"/>
</dbReference>
<proteinExistence type="inferred from homology"/>
<evidence type="ECO:0000256" key="4">
    <source>
        <dbReference type="ARBA" id="ARBA00022692"/>
    </source>
</evidence>